<reference evidence="2 3" key="1">
    <citation type="submission" date="2014-04" db="EMBL/GenBank/DDBJ databases">
        <authorList>
            <consortium name="DOE Joint Genome Institute"/>
            <person name="Kuo A."/>
            <person name="Kohler A."/>
            <person name="Nagy L.G."/>
            <person name="Floudas D."/>
            <person name="Copeland A."/>
            <person name="Barry K.W."/>
            <person name="Cichocki N."/>
            <person name="Veneault-Fourrey C."/>
            <person name="LaButti K."/>
            <person name="Lindquist E.A."/>
            <person name="Lipzen A."/>
            <person name="Lundell T."/>
            <person name="Morin E."/>
            <person name="Murat C."/>
            <person name="Sun H."/>
            <person name="Tunlid A."/>
            <person name="Henrissat B."/>
            <person name="Grigoriev I.V."/>
            <person name="Hibbett D.S."/>
            <person name="Martin F."/>
            <person name="Nordberg H.P."/>
            <person name="Cantor M.N."/>
            <person name="Hua S.X."/>
        </authorList>
    </citation>
    <scope>NUCLEOTIDE SEQUENCE [LARGE SCALE GENOMIC DNA]</scope>
    <source>
        <strain evidence="2 3">Foug A</strain>
    </source>
</reference>
<dbReference type="GO" id="GO:0005634">
    <property type="term" value="C:nucleus"/>
    <property type="evidence" value="ECO:0007669"/>
    <property type="project" value="TreeGrafter"/>
</dbReference>
<dbReference type="STRING" id="1036808.A0A0C3D390"/>
<sequence>MPQATYRNSPNPHYSPHTRCHFHLLQKALDLKLGANTITFSLTTRVAVSDIDETVDKFVYFAGLIVWVTFSPRLGEARHTSSAKLYIHIVQSGYKITSRAIGQGDSTCDYLKDIKLMVSLHRKDITRKPEVFKMARWRDIQRLFGEMSRTPFCAAFRNVNISPYTAKMELLEMTEHKSSSRELMIRCDDVQAIVLAQYVHTHGSSVTGLHPLLSHVLTVLSSRTSEDRPQQVNAKETRSSSTFLQQYAPGRGSAAPWSASPIRQVETIVLRNFFAWIGPEQSRVHSDTLRVKDDALLVFPEFGNGDTLQAAEFSKGGACH</sequence>
<dbReference type="GO" id="GO:0008195">
    <property type="term" value="F:phosphatidate phosphatase activity"/>
    <property type="evidence" value="ECO:0007669"/>
    <property type="project" value="TreeGrafter"/>
</dbReference>
<dbReference type="EMBL" id="KN822138">
    <property type="protein sequence ID" value="KIM55250.1"/>
    <property type="molecule type" value="Genomic_DNA"/>
</dbReference>
<dbReference type="InterPro" id="IPR026058">
    <property type="entry name" value="LIPIN"/>
</dbReference>
<feature type="domain" description="LNS2/PITP" evidence="1">
    <location>
        <begin position="46"/>
        <end position="174"/>
    </location>
</feature>
<protein>
    <recommendedName>
        <fullName evidence="1">LNS2/PITP domain-containing protein</fullName>
    </recommendedName>
</protein>
<dbReference type="PANTHER" id="PTHR12181:SF12">
    <property type="entry name" value="PHOSPHATIDATE PHOSPHATASE"/>
    <property type="match status" value="1"/>
</dbReference>
<dbReference type="GO" id="GO:0009062">
    <property type="term" value="P:fatty acid catabolic process"/>
    <property type="evidence" value="ECO:0007669"/>
    <property type="project" value="TreeGrafter"/>
</dbReference>
<proteinExistence type="predicted"/>
<dbReference type="SMART" id="SM00775">
    <property type="entry name" value="LNS2"/>
    <property type="match status" value="1"/>
</dbReference>
<accession>A0A0C3D390</accession>
<dbReference type="InParanoid" id="A0A0C3D390"/>
<dbReference type="Pfam" id="PF08235">
    <property type="entry name" value="LNS2"/>
    <property type="match status" value="1"/>
</dbReference>
<dbReference type="InterPro" id="IPR013209">
    <property type="entry name" value="LNS2"/>
</dbReference>
<reference evidence="3" key="2">
    <citation type="submission" date="2015-01" db="EMBL/GenBank/DDBJ databases">
        <title>Evolutionary Origins and Diversification of the Mycorrhizal Mutualists.</title>
        <authorList>
            <consortium name="DOE Joint Genome Institute"/>
            <consortium name="Mycorrhizal Genomics Consortium"/>
            <person name="Kohler A."/>
            <person name="Kuo A."/>
            <person name="Nagy L.G."/>
            <person name="Floudas D."/>
            <person name="Copeland A."/>
            <person name="Barry K.W."/>
            <person name="Cichocki N."/>
            <person name="Veneault-Fourrey C."/>
            <person name="LaButti K."/>
            <person name="Lindquist E.A."/>
            <person name="Lipzen A."/>
            <person name="Lundell T."/>
            <person name="Morin E."/>
            <person name="Murat C."/>
            <person name="Riley R."/>
            <person name="Ohm R."/>
            <person name="Sun H."/>
            <person name="Tunlid A."/>
            <person name="Henrissat B."/>
            <person name="Grigoriev I.V."/>
            <person name="Hibbett D.S."/>
            <person name="Martin F."/>
        </authorList>
    </citation>
    <scope>NUCLEOTIDE SEQUENCE [LARGE SCALE GENOMIC DNA]</scope>
    <source>
        <strain evidence="3">Foug A</strain>
    </source>
</reference>
<keyword evidence="3" id="KW-1185">Reference proteome</keyword>
<evidence type="ECO:0000259" key="1">
    <source>
        <dbReference type="SMART" id="SM00775"/>
    </source>
</evidence>
<gene>
    <name evidence="2" type="ORF">SCLCIDRAFT_11036</name>
</gene>
<dbReference type="PANTHER" id="PTHR12181">
    <property type="entry name" value="LIPIN"/>
    <property type="match status" value="1"/>
</dbReference>
<dbReference type="HOGENOM" id="CLU_869218_0_0_1"/>
<evidence type="ECO:0000313" key="2">
    <source>
        <dbReference type="EMBL" id="KIM55250.1"/>
    </source>
</evidence>
<dbReference type="OrthoDB" id="4567at2759"/>
<evidence type="ECO:0000313" key="3">
    <source>
        <dbReference type="Proteomes" id="UP000053989"/>
    </source>
</evidence>
<organism evidence="2 3">
    <name type="scientific">Scleroderma citrinum Foug A</name>
    <dbReference type="NCBI Taxonomy" id="1036808"/>
    <lineage>
        <taxon>Eukaryota</taxon>
        <taxon>Fungi</taxon>
        <taxon>Dikarya</taxon>
        <taxon>Basidiomycota</taxon>
        <taxon>Agaricomycotina</taxon>
        <taxon>Agaricomycetes</taxon>
        <taxon>Agaricomycetidae</taxon>
        <taxon>Boletales</taxon>
        <taxon>Sclerodermatineae</taxon>
        <taxon>Sclerodermataceae</taxon>
        <taxon>Scleroderma</taxon>
    </lineage>
</organism>
<dbReference type="AlphaFoldDB" id="A0A0C3D390"/>
<name>A0A0C3D390_9AGAM</name>
<dbReference type="GO" id="GO:0019432">
    <property type="term" value="P:triglyceride biosynthetic process"/>
    <property type="evidence" value="ECO:0007669"/>
    <property type="project" value="TreeGrafter"/>
</dbReference>
<dbReference type="Proteomes" id="UP000053989">
    <property type="component" value="Unassembled WGS sequence"/>
</dbReference>
<dbReference type="InterPro" id="IPR031315">
    <property type="entry name" value="LNS2/PITP"/>
</dbReference>